<dbReference type="AlphaFoldDB" id="A0A6P7TMB6"/>
<dbReference type="GO" id="GO:0005929">
    <property type="term" value="C:cilium"/>
    <property type="evidence" value="ECO:0007669"/>
    <property type="project" value="TreeGrafter"/>
</dbReference>
<evidence type="ECO:0000256" key="3">
    <source>
        <dbReference type="ARBA" id="ARBA00023273"/>
    </source>
</evidence>
<dbReference type="GO" id="GO:0002142">
    <property type="term" value="C:stereocilia ankle link complex"/>
    <property type="evidence" value="ECO:0007669"/>
    <property type="project" value="TreeGrafter"/>
</dbReference>
<keyword evidence="2" id="KW-0677">Repeat</keyword>
<dbReference type="SMART" id="SM00228">
    <property type="entry name" value="PDZ"/>
    <property type="match status" value="3"/>
</dbReference>
<dbReference type="InterPro" id="IPR001478">
    <property type="entry name" value="PDZ"/>
</dbReference>
<evidence type="ECO:0000313" key="6">
    <source>
        <dbReference type="RefSeq" id="XP_029651135.1"/>
    </source>
</evidence>
<gene>
    <name evidence="6" type="primary">LOC115224389</name>
</gene>
<dbReference type="KEGG" id="osn:115224389"/>
<dbReference type="Pfam" id="PF00595">
    <property type="entry name" value="PDZ"/>
    <property type="match status" value="3"/>
</dbReference>
<dbReference type="GO" id="GO:0032426">
    <property type="term" value="C:stereocilium tip"/>
    <property type="evidence" value="ECO:0007669"/>
    <property type="project" value="TreeGrafter"/>
</dbReference>
<protein>
    <submittedName>
        <fullName evidence="6">Harmonin isoform X1</fullName>
    </submittedName>
</protein>
<dbReference type="Proteomes" id="UP000515154">
    <property type="component" value="Linkage group LG25"/>
</dbReference>
<reference evidence="6" key="1">
    <citation type="submission" date="2025-08" db="UniProtKB">
        <authorList>
            <consortium name="RefSeq"/>
        </authorList>
    </citation>
    <scope>IDENTIFICATION</scope>
</reference>
<feature type="domain" description="PDZ" evidence="4">
    <location>
        <begin position="451"/>
        <end position="523"/>
    </location>
</feature>
<comment type="subcellular location">
    <subcellularLocation>
        <location evidence="1">Cell projection</location>
    </subcellularLocation>
</comment>
<feature type="domain" description="PDZ" evidence="4">
    <location>
        <begin position="88"/>
        <end position="157"/>
    </location>
</feature>
<dbReference type="CDD" id="cd06738">
    <property type="entry name" value="PDZ2_harmonin"/>
    <property type="match status" value="1"/>
</dbReference>
<evidence type="ECO:0000256" key="2">
    <source>
        <dbReference type="ARBA" id="ARBA00022737"/>
    </source>
</evidence>
<name>A0A6P7TMB6_9MOLL</name>
<dbReference type="InterPro" id="IPR036034">
    <property type="entry name" value="PDZ_sf"/>
</dbReference>
<accession>A0A6P7TMB6</accession>
<keyword evidence="3" id="KW-0966">Cell projection</keyword>
<sequence>MSDSEFRLNLEIAVKKLILKEEETRLFDVLREYQSSLDLPTFVAELKSIINEPAKICLFDEIRPLVPLNQQIAYDSLCPIIPSATKKLIRLENLENGSLGFSLRGGAEHGTGVYVTSISSSSEAYTKDMRVGDEVVSVNGFYIAQAIHEEIIELINDFQDIELQIRRVGMIPFRIKASDVVRWEYVPKEDIISSKYPIKIFVNMSATGGLGCRIASGPANYKGIYIQSVKPNSLAHEAGLDVGDQILSVNETSFIDVTHSQAVMALKTSQHLLLRVRKGVAKTWIDKTNPKEAVSPADDIYAIPQLAFPQQHNILASSRYDTLAASNGTIDSTMYITEESEHASQNKKQVPGEIDVEIFNGYEDVQLPYKPDYDSEPYLPDPPRDFLTDDVSPDDVHDSSPVNSNFTLYKNPELSVSNENVAALSDNEARKMFSSKEIGGRQIRKIRIKINGSLGIALEGGANSPLEGRILVSNTYTGCVYQQGGIHVGDEILMADNVKFTGLTLVQAENALDRIERKLSQTIIFIIAVAPPKSYDEEITYF</sequence>
<keyword evidence="5" id="KW-1185">Reference proteome</keyword>
<dbReference type="PANTHER" id="PTHR23116">
    <property type="entry name" value="PDZ DOMAIN CONTAINING WHIRLIN AND HARMONIN-RELATED"/>
    <property type="match status" value="1"/>
</dbReference>
<evidence type="ECO:0000313" key="5">
    <source>
        <dbReference type="Proteomes" id="UP000515154"/>
    </source>
</evidence>
<dbReference type="PANTHER" id="PTHR23116:SF36">
    <property type="entry name" value="HARMONIN"/>
    <property type="match status" value="1"/>
</dbReference>
<evidence type="ECO:0000256" key="1">
    <source>
        <dbReference type="ARBA" id="ARBA00004316"/>
    </source>
</evidence>
<dbReference type="SUPFAM" id="SSF50156">
    <property type="entry name" value="PDZ domain-like"/>
    <property type="match status" value="3"/>
</dbReference>
<dbReference type="RefSeq" id="XP_029651135.1">
    <property type="nucleotide sequence ID" value="XM_029795275.2"/>
</dbReference>
<dbReference type="CDD" id="cd06737">
    <property type="entry name" value="PDZ1_harmonin"/>
    <property type="match status" value="1"/>
</dbReference>
<dbReference type="Gene3D" id="2.30.42.10">
    <property type="match status" value="3"/>
</dbReference>
<dbReference type="InterPro" id="IPR030237">
    <property type="entry name" value="Harmonin_N"/>
</dbReference>
<dbReference type="CDD" id="cd06739">
    <property type="entry name" value="PDZ3_harmonin"/>
    <property type="match status" value="1"/>
</dbReference>
<evidence type="ECO:0000259" key="4">
    <source>
        <dbReference type="PROSITE" id="PS50106"/>
    </source>
</evidence>
<dbReference type="PROSITE" id="PS50106">
    <property type="entry name" value="PDZ"/>
    <property type="match status" value="3"/>
</dbReference>
<feature type="domain" description="PDZ" evidence="4">
    <location>
        <begin position="199"/>
        <end position="269"/>
    </location>
</feature>
<dbReference type="GO" id="GO:0005886">
    <property type="term" value="C:plasma membrane"/>
    <property type="evidence" value="ECO:0007669"/>
    <property type="project" value="TreeGrafter"/>
</dbReference>
<organism evidence="5 6">
    <name type="scientific">Octopus sinensis</name>
    <name type="common">East Asian common octopus</name>
    <dbReference type="NCBI Taxonomy" id="2607531"/>
    <lineage>
        <taxon>Eukaryota</taxon>
        <taxon>Metazoa</taxon>
        <taxon>Spiralia</taxon>
        <taxon>Lophotrochozoa</taxon>
        <taxon>Mollusca</taxon>
        <taxon>Cephalopoda</taxon>
        <taxon>Coleoidea</taxon>
        <taxon>Octopodiformes</taxon>
        <taxon>Octopoda</taxon>
        <taxon>Incirrata</taxon>
        <taxon>Octopodidae</taxon>
        <taxon>Octopus</taxon>
    </lineage>
</organism>
<dbReference type="InterPro" id="IPR051844">
    <property type="entry name" value="USH2_Complex_Protein"/>
</dbReference>
<dbReference type="Gene3D" id="1.20.1160.20">
    <property type="match status" value="1"/>
</dbReference>
<proteinExistence type="predicted"/>
<dbReference type="Pfam" id="PF21219">
    <property type="entry name" value="USH1C_N"/>
    <property type="match status" value="1"/>
</dbReference>